<protein>
    <submittedName>
        <fullName evidence="4">Serpin family protein</fullName>
    </submittedName>
</protein>
<accession>A0ABV8KB46</accession>
<evidence type="ECO:0000259" key="3">
    <source>
        <dbReference type="SMART" id="SM00093"/>
    </source>
</evidence>
<dbReference type="PROSITE" id="PS00284">
    <property type="entry name" value="SERPIN"/>
    <property type="match status" value="1"/>
</dbReference>
<name>A0ABV8KB46_9BACL</name>
<dbReference type="InterPro" id="IPR000215">
    <property type="entry name" value="Serpin_fam"/>
</dbReference>
<dbReference type="Proteomes" id="UP001595715">
    <property type="component" value="Unassembled WGS sequence"/>
</dbReference>
<evidence type="ECO:0000256" key="2">
    <source>
        <dbReference type="SAM" id="SignalP"/>
    </source>
</evidence>
<feature type="signal peptide" evidence="2">
    <location>
        <begin position="1"/>
        <end position="27"/>
    </location>
</feature>
<dbReference type="CDD" id="cd19588">
    <property type="entry name" value="serpin_miropin-like"/>
    <property type="match status" value="1"/>
</dbReference>
<feature type="domain" description="Serpin" evidence="3">
    <location>
        <begin position="52"/>
        <end position="408"/>
    </location>
</feature>
<dbReference type="Pfam" id="PF00079">
    <property type="entry name" value="Serpin"/>
    <property type="match status" value="1"/>
</dbReference>
<dbReference type="SUPFAM" id="SSF56574">
    <property type="entry name" value="Serpins"/>
    <property type="match status" value="1"/>
</dbReference>
<sequence>MMVSTYIRRIAMAAVTVCLLFSAGCGASPDRPSFSASDANRDQIASANAFSLELGRRLLPGTAENRFFSPLSVSMAMGLVLNGAAGITRSEMLQTLEARGLSVHELNEGTRALTDVLEHQDPEVTARIANAAWVQRGIQPKETYAADLKTYYDAEIQAIDFRDPDAPAVVNKWVDKHTKGMIPRLIESFPPDTVSALVNAIYFKGAWSEPFEKDQTRERPFHLADEKTANVPMMEQSGSYPYKKEKAYEVLQLPYGEGKWRMTIVLPGDPGGLDALLPQLLSSPETWRGGLATAGGTVCIPRFSIKSTLRLEDTLRQLGMKTAFDPTKADFSGMAEEGALFYITQVVHQARIEVDEDGTEAAAATAIAVDGGGEPGQPFEFTADRPFFFAIEEGETGAIVFLGAVRNPTAIAGS</sequence>
<proteinExistence type="inferred from homology"/>
<organism evidence="4 5">
    <name type="scientific">Paenibacillus xanthanilyticus</name>
    <dbReference type="NCBI Taxonomy" id="1783531"/>
    <lineage>
        <taxon>Bacteria</taxon>
        <taxon>Bacillati</taxon>
        <taxon>Bacillota</taxon>
        <taxon>Bacilli</taxon>
        <taxon>Bacillales</taxon>
        <taxon>Paenibacillaceae</taxon>
        <taxon>Paenibacillus</taxon>
    </lineage>
</organism>
<dbReference type="EMBL" id="JBHSAM010000034">
    <property type="protein sequence ID" value="MFC4103209.1"/>
    <property type="molecule type" value="Genomic_DNA"/>
</dbReference>
<evidence type="ECO:0000313" key="4">
    <source>
        <dbReference type="EMBL" id="MFC4103209.1"/>
    </source>
</evidence>
<evidence type="ECO:0000256" key="1">
    <source>
        <dbReference type="RuleBase" id="RU000411"/>
    </source>
</evidence>
<feature type="chain" id="PRO_5045730956" evidence="2">
    <location>
        <begin position="28"/>
        <end position="414"/>
    </location>
</feature>
<dbReference type="InterPro" id="IPR036186">
    <property type="entry name" value="Serpin_sf"/>
</dbReference>
<comment type="similarity">
    <text evidence="1">Belongs to the serpin family.</text>
</comment>
<dbReference type="InterPro" id="IPR023796">
    <property type="entry name" value="Serpin_dom"/>
</dbReference>
<dbReference type="Gene3D" id="2.30.39.10">
    <property type="entry name" value="Alpha-1-antitrypsin, domain 1"/>
    <property type="match status" value="1"/>
</dbReference>
<dbReference type="InterPro" id="IPR042185">
    <property type="entry name" value="Serpin_sf_2"/>
</dbReference>
<dbReference type="PANTHER" id="PTHR11461">
    <property type="entry name" value="SERINE PROTEASE INHIBITOR, SERPIN"/>
    <property type="match status" value="1"/>
</dbReference>
<dbReference type="PANTHER" id="PTHR11461:SF211">
    <property type="entry name" value="GH10112P-RELATED"/>
    <property type="match status" value="1"/>
</dbReference>
<dbReference type="RefSeq" id="WP_377721788.1">
    <property type="nucleotide sequence ID" value="NZ_JBHSAM010000034.1"/>
</dbReference>
<reference evidence="5" key="1">
    <citation type="journal article" date="2019" name="Int. J. Syst. Evol. Microbiol.">
        <title>The Global Catalogue of Microorganisms (GCM) 10K type strain sequencing project: providing services to taxonomists for standard genome sequencing and annotation.</title>
        <authorList>
            <consortium name="The Broad Institute Genomics Platform"/>
            <consortium name="The Broad Institute Genome Sequencing Center for Infectious Disease"/>
            <person name="Wu L."/>
            <person name="Ma J."/>
        </authorList>
    </citation>
    <scope>NUCLEOTIDE SEQUENCE [LARGE SCALE GENOMIC DNA]</scope>
    <source>
        <strain evidence="5">IBRC-M 10987</strain>
    </source>
</reference>
<comment type="caution">
    <text evidence="4">The sequence shown here is derived from an EMBL/GenBank/DDBJ whole genome shotgun (WGS) entry which is preliminary data.</text>
</comment>
<keyword evidence="2" id="KW-0732">Signal</keyword>
<dbReference type="InterPro" id="IPR042178">
    <property type="entry name" value="Serpin_sf_1"/>
</dbReference>
<dbReference type="Gene3D" id="3.30.497.10">
    <property type="entry name" value="Antithrombin, subunit I, domain 2"/>
    <property type="match status" value="1"/>
</dbReference>
<evidence type="ECO:0000313" key="5">
    <source>
        <dbReference type="Proteomes" id="UP001595715"/>
    </source>
</evidence>
<gene>
    <name evidence="4" type="ORF">ACFOZ8_26670</name>
</gene>
<dbReference type="InterPro" id="IPR023795">
    <property type="entry name" value="Serpin_CS"/>
</dbReference>
<dbReference type="SMART" id="SM00093">
    <property type="entry name" value="SERPIN"/>
    <property type="match status" value="1"/>
</dbReference>
<keyword evidence="5" id="KW-1185">Reference proteome</keyword>